<evidence type="ECO:0000259" key="2">
    <source>
        <dbReference type="Pfam" id="PF08223"/>
    </source>
</evidence>
<dbReference type="Gene3D" id="1.10.10.10">
    <property type="entry name" value="Winged helix-like DNA-binding domain superfamily/Winged helix DNA-binding domain"/>
    <property type="match status" value="1"/>
</dbReference>
<dbReference type="InterPro" id="IPR011965">
    <property type="entry name" value="PaaX_trns_reg"/>
</dbReference>
<gene>
    <name evidence="4" type="ORF">BKA19_1784</name>
</gene>
<evidence type="ECO:0000313" key="4">
    <source>
        <dbReference type="EMBL" id="RZU32094.1"/>
    </source>
</evidence>
<dbReference type="PANTHER" id="PTHR30319:SF1">
    <property type="entry name" value="TRANSCRIPTIONAL REPRESSOR PAAX"/>
    <property type="match status" value="1"/>
</dbReference>
<accession>A0A4Q7Y6H8</accession>
<sequence length="276" mass="30995">MENTAAEVRARPQDLLLALGGALVLDRYEQPLPTRVFLDALRPLGVSDDAVRSTLTRLTERNLLTRHQDGRVASYGLTDRSHRLLREGRERVEATEPFHQPSSDWTLLSFSLPETHRDVRNRLRSRLAWAGFGCLRDGLWIAPGRVDVDRIVDVRAEVEGTLQIDGFVATPTADTDVARFVRRAWDLDALRREHEEFIRRWSGPAPQGLDPVALFTLHGADWIRLLRQDPVLPGQHLGEDWPAPRSADVHRAVVAGIEASAHAAFADLVADARARR</sequence>
<dbReference type="InterPro" id="IPR036390">
    <property type="entry name" value="WH_DNA-bd_sf"/>
</dbReference>
<dbReference type="InterPro" id="IPR036388">
    <property type="entry name" value="WH-like_DNA-bd_sf"/>
</dbReference>
<dbReference type="RefSeq" id="WP_104528969.1">
    <property type="nucleotide sequence ID" value="NZ_POQT01000020.1"/>
</dbReference>
<dbReference type="InterPro" id="IPR048846">
    <property type="entry name" value="PaaX-like_central"/>
</dbReference>
<evidence type="ECO:0000259" key="1">
    <source>
        <dbReference type="Pfam" id="PF07848"/>
    </source>
</evidence>
<dbReference type="Gene3D" id="3.30.70.2650">
    <property type="match status" value="1"/>
</dbReference>
<comment type="caution">
    <text evidence="4">The sequence shown here is derived from an EMBL/GenBank/DDBJ whole genome shotgun (WGS) entry which is preliminary data.</text>
</comment>
<dbReference type="InterPro" id="IPR013225">
    <property type="entry name" value="PaaX_C"/>
</dbReference>
<dbReference type="AlphaFoldDB" id="A0A4Q7Y6H8"/>
<name>A0A4Q7Y6H8_9ACTN</name>
<dbReference type="Pfam" id="PF20803">
    <property type="entry name" value="PaaX_M"/>
    <property type="match status" value="1"/>
</dbReference>
<keyword evidence="5" id="KW-1185">Reference proteome</keyword>
<evidence type="ECO:0000313" key="5">
    <source>
        <dbReference type="Proteomes" id="UP000292507"/>
    </source>
</evidence>
<protein>
    <submittedName>
        <fullName evidence="4">PaaX family transcriptional regulator</fullName>
    </submittedName>
</protein>
<dbReference type="GO" id="GO:0006351">
    <property type="term" value="P:DNA-templated transcription"/>
    <property type="evidence" value="ECO:0007669"/>
    <property type="project" value="InterPro"/>
</dbReference>
<dbReference type="SUPFAM" id="SSF46785">
    <property type="entry name" value="Winged helix' DNA-binding domain"/>
    <property type="match status" value="1"/>
</dbReference>
<dbReference type="PANTHER" id="PTHR30319">
    <property type="entry name" value="PHENYLACETIC ACID REGULATOR-RELATED TRANSCRIPTIONAL REPRESSOR"/>
    <property type="match status" value="1"/>
</dbReference>
<dbReference type="Proteomes" id="UP000292507">
    <property type="component" value="Unassembled WGS sequence"/>
</dbReference>
<organism evidence="4 5">
    <name type="scientific">Blastococcus saxobsidens</name>
    <dbReference type="NCBI Taxonomy" id="138336"/>
    <lineage>
        <taxon>Bacteria</taxon>
        <taxon>Bacillati</taxon>
        <taxon>Actinomycetota</taxon>
        <taxon>Actinomycetes</taxon>
        <taxon>Geodermatophilales</taxon>
        <taxon>Geodermatophilaceae</taxon>
        <taxon>Blastococcus</taxon>
    </lineage>
</organism>
<dbReference type="Pfam" id="PF07848">
    <property type="entry name" value="PaaX"/>
    <property type="match status" value="1"/>
</dbReference>
<dbReference type="PIRSF" id="PIRSF020623">
    <property type="entry name" value="PaaX"/>
    <property type="match status" value="1"/>
</dbReference>
<feature type="domain" description="Transcriptional repressor PaaX-like central Cas2-like" evidence="3">
    <location>
        <begin position="103"/>
        <end position="170"/>
    </location>
</feature>
<proteinExistence type="predicted"/>
<evidence type="ECO:0000259" key="3">
    <source>
        <dbReference type="Pfam" id="PF20803"/>
    </source>
</evidence>
<feature type="domain" description="Transcriptional repressor PaaX-like C-terminal" evidence="2">
    <location>
        <begin position="185"/>
        <end position="265"/>
    </location>
</feature>
<dbReference type="EMBL" id="SHKV01000001">
    <property type="protein sequence ID" value="RZU32094.1"/>
    <property type="molecule type" value="Genomic_DNA"/>
</dbReference>
<feature type="domain" description="Transcriptional repressor PaaX-like N-terminal" evidence="1">
    <location>
        <begin position="38"/>
        <end position="80"/>
    </location>
</feature>
<dbReference type="Pfam" id="PF08223">
    <property type="entry name" value="PaaX_C"/>
    <property type="match status" value="1"/>
</dbReference>
<dbReference type="InterPro" id="IPR012906">
    <property type="entry name" value="PaaX-like_N"/>
</dbReference>
<reference evidence="4 5" key="1">
    <citation type="submission" date="2019-02" db="EMBL/GenBank/DDBJ databases">
        <title>Sequencing the genomes of 1000 actinobacteria strains.</title>
        <authorList>
            <person name="Klenk H.-P."/>
        </authorList>
    </citation>
    <scope>NUCLEOTIDE SEQUENCE [LARGE SCALE GENOMIC DNA]</scope>
    <source>
        <strain evidence="4 5">DSM 44509</strain>
    </source>
</reference>
<dbReference type="OrthoDB" id="2270427at2"/>